<feature type="region of interest" description="Disordered" evidence="1">
    <location>
        <begin position="142"/>
        <end position="161"/>
    </location>
</feature>
<keyword evidence="4" id="KW-1185">Reference proteome</keyword>
<dbReference type="InterPro" id="IPR051532">
    <property type="entry name" value="Ester_Hydrolysis_Enzymes"/>
</dbReference>
<dbReference type="PANTHER" id="PTHR30383:SF5">
    <property type="entry name" value="SGNH HYDROLASE-TYPE ESTERASE DOMAIN-CONTAINING PROTEIN"/>
    <property type="match status" value="1"/>
</dbReference>
<proteinExistence type="predicted"/>
<feature type="compositionally biased region" description="Acidic residues" evidence="1">
    <location>
        <begin position="36"/>
        <end position="47"/>
    </location>
</feature>
<dbReference type="Gene3D" id="3.40.50.1110">
    <property type="entry name" value="SGNH hydrolase"/>
    <property type="match status" value="1"/>
</dbReference>
<dbReference type="SUPFAM" id="SSF52266">
    <property type="entry name" value="SGNH hydrolase"/>
    <property type="match status" value="1"/>
</dbReference>
<accession>A0ABD3R9G9</accession>
<dbReference type="Proteomes" id="UP001530377">
    <property type="component" value="Unassembled WGS sequence"/>
</dbReference>
<dbReference type="AlphaFoldDB" id="A0ABD3R9G9"/>
<protein>
    <recommendedName>
        <fullName evidence="2">SGNH hydrolase-type esterase domain-containing protein</fullName>
    </recommendedName>
</protein>
<evidence type="ECO:0000259" key="2">
    <source>
        <dbReference type="Pfam" id="PF13472"/>
    </source>
</evidence>
<dbReference type="PANTHER" id="PTHR30383">
    <property type="entry name" value="THIOESTERASE 1/PROTEASE 1/LYSOPHOSPHOLIPASE L1"/>
    <property type="match status" value="1"/>
</dbReference>
<organism evidence="3 4">
    <name type="scientific">Cyclostephanos tholiformis</name>
    <dbReference type="NCBI Taxonomy" id="382380"/>
    <lineage>
        <taxon>Eukaryota</taxon>
        <taxon>Sar</taxon>
        <taxon>Stramenopiles</taxon>
        <taxon>Ochrophyta</taxon>
        <taxon>Bacillariophyta</taxon>
        <taxon>Coscinodiscophyceae</taxon>
        <taxon>Thalassiosirophycidae</taxon>
        <taxon>Stephanodiscales</taxon>
        <taxon>Stephanodiscaceae</taxon>
        <taxon>Cyclostephanos</taxon>
    </lineage>
</organism>
<sequence>MSRRVIFCYGDSLTYGFPDPATPYSMYLERELNDLYDDEDDDDDDDSSSSSSSSKPTSETTRVVARHLGIPGYTARMMLDHINDDRTGLCPVIWRDRADRAISLVVILAGTNDIAMMEDTSTDVARSILRTIIDLHERAIECHGEDDGGGDGDDDGDDDDTRRLHTLAIGIPGSAYQNMVRAAADFATYINDGLRAFASSSSSSSSSPSNSRISYVDFPFPYNENGEEWNEDGLHLSEMGYQRLGRELAHRVKEILDGH</sequence>
<gene>
    <name evidence="3" type="ORF">ACHAXA_005800</name>
</gene>
<feature type="domain" description="SGNH hydrolase-type esterase" evidence="2">
    <location>
        <begin position="8"/>
        <end position="243"/>
    </location>
</feature>
<dbReference type="EMBL" id="JALLPB020000395">
    <property type="protein sequence ID" value="KAL3809584.1"/>
    <property type="molecule type" value="Genomic_DNA"/>
</dbReference>
<name>A0ABD3R9G9_9STRA</name>
<evidence type="ECO:0000256" key="1">
    <source>
        <dbReference type="SAM" id="MobiDB-lite"/>
    </source>
</evidence>
<comment type="caution">
    <text evidence="3">The sequence shown here is derived from an EMBL/GenBank/DDBJ whole genome shotgun (WGS) entry which is preliminary data.</text>
</comment>
<evidence type="ECO:0000313" key="3">
    <source>
        <dbReference type="EMBL" id="KAL3809584.1"/>
    </source>
</evidence>
<dbReference type="InterPro" id="IPR036514">
    <property type="entry name" value="SGNH_hydro_sf"/>
</dbReference>
<feature type="region of interest" description="Disordered" evidence="1">
    <location>
        <begin position="36"/>
        <end position="62"/>
    </location>
</feature>
<dbReference type="InterPro" id="IPR013830">
    <property type="entry name" value="SGNH_hydro"/>
</dbReference>
<evidence type="ECO:0000313" key="4">
    <source>
        <dbReference type="Proteomes" id="UP001530377"/>
    </source>
</evidence>
<feature type="compositionally biased region" description="Acidic residues" evidence="1">
    <location>
        <begin position="147"/>
        <end position="159"/>
    </location>
</feature>
<reference evidence="3 4" key="1">
    <citation type="submission" date="2024-10" db="EMBL/GenBank/DDBJ databases">
        <title>Updated reference genomes for cyclostephanoid diatoms.</title>
        <authorList>
            <person name="Roberts W.R."/>
            <person name="Alverson A.J."/>
        </authorList>
    </citation>
    <scope>NUCLEOTIDE SEQUENCE [LARGE SCALE GENOMIC DNA]</scope>
    <source>
        <strain evidence="3 4">AJA228-03</strain>
    </source>
</reference>
<dbReference type="Pfam" id="PF13472">
    <property type="entry name" value="Lipase_GDSL_2"/>
    <property type="match status" value="1"/>
</dbReference>